<evidence type="ECO:0000259" key="9">
    <source>
        <dbReference type="PROSITE" id="PS50262"/>
    </source>
</evidence>
<dbReference type="SUPFAM" id="SSF81321">
    <property type="entry name" value="Family A G protein-coupled receptor-like"/>
    <property type="match status" value="1"/>
</dbReference>
<feature type="transmembrane region" description="Helical" evidence="8">
    <location>
        <begin position="190"/>
        <end position="215"/>
    </location>
</feature>
<reference evidence="10" key="1">
    <citation type="submission" date="2021-02" db="EMBL/GenBank/DDBJ databases">
        <authorList>
            <person name="Nowell W R."/>
        </authorList>
    </citation>
    <scope>NUCLEOTIDE SEQUENCE</scope>
</reference>
<sequence length="805" mass="93127">MSFIKNTTINSFNNTLDSTSQLLQLSLWPLRIICPLLIVFCPIANWICIRVFQSRIYSRSSSKWYFISIAIFDTIYVVVTAPLIFLLTFEIYILNWNILFCKLIVFLNYLSCQISAGLLACLSIDRLVATSCLSLYRYSCSANISKYVCIFVILTLSLINSHYLIGYTIDSNGYCSIRYYKWYENSYSNLNIVYLLSYSIIPFTIISICNLFIVLNVCHKKSIMKTKYEKKRSMLSPNHLNEDSMVNLANGCFSNKREKRKKMMMINNNNNKHEVKFQRNPNETKRNLFVTVLDNQMISKSIDLNFEMQSERKNGLPEKLLLNGDERISIIQPSSIRNIPIDFYADREIPPYDSQLSSPSTYSQKLCVQLQITISLLAISISFIFCTLPNCISTIRIQTYNYDEQVRKFWQAMNYLSIVPLLITHSVNLFYYYLSSHMFRNHFKDIYLRKTKSMKQFGIEPFFGTSNRAIEKLTVHSCQAATNSYQRDTVGYDDQSHCKGDESLLVYQWALYSSLSPFQINDDAGFQLGESKVIVLTITYFEEQQSLNDQSGVILYISAVAPQFSMGSMVVGNSREGKRFSCRISNNPRLLYGIQQLFPKTTNGWWRVYFLRYRILGRNILESVLDSSINSNRNESTVEIVSSYTFLKSGDYLIIECEKNYVTNCEFLIFYKYKKTRFQYFIETDHICENNDYPKLFELLPLRKISEFDQISPSTTLSISATTIFLCIFMLLLFIWISTICGCVIMRRARGLVNLHKESAFSLVSRGVRTTQTSGRAAKDPNQKYLAAADRTAQLDIEHMGLMSS</sequence>
<organism evidence="10 12">
    <name type="scientific">Rotaria socialis</name>
    <dbReference type="NCBI Taxonomy" id="392032"/>
    <lineage>
        <taxon>Eukaryota</taxon>
        <taxon>Metazoa</taxon>
        <taxon>Spiralia</taxon>
        <taxon>Gnathifera</taxon>
        <taxon>Rotifera</taxon>
        <taxon>Eurotatoria</taxon>
        <taxon>Bdelloidea</taxon>
        <taxon>Philodinida</taxon>
        <taxon>Philodinidae</taxon>
        <taxon>Rotaria</taxon>
    </lineage>
</organism>
<name>A0A818FLG0_9BILA</name>
<evidence type="ECO:0000256" key="3">
    <source>
        <dbReference type="ARBA" id="ARBA00022989"/>
    </source>
</evidence>
<comment type="caution">
    <text evidence="10">The sequence shown here is derived from an EMBL/GenBank/DDBJ whole genome shotgun (WGS) entry which is preliminary data.</text>
</comment>
<dbReference type="GO" id="GO:0004930">
    <property type="term" value="F:G protein-coupled receptor activity"/>
    <property type="evidence" value="ECO:0007669"/>
    <property type="project" value="UniProtKB-KW"/>
</dbReference>
<dbReference type="EMBL" id="CAJOBS010000404">
    <property type="protein sequence ID" value="CAF4569485.1"/>
    <property type="molecule type" value="Genomic_DNA"/>
</dbReference>
<gene>
    <name evidence="10" type="ORF">KIK155_LOCUS14269</name>
    <name evidence="11" type="ORF">TOA249_LOCUS8502</name>
</gene>
<feature type="transmembrane region" description="Helical" evidence="8">
    <location>
        <begin position="723"/>
        <end position="746"/>
    </location>
</feature>
<feature type="transmembrane region" description="Helical" evidence="8">
    <location>
        <begin position="64"/>
        <end position="85"/>
    </location>
</feature>
<dbReference type="Gene3D" id="1.20.1070.10">
    <property type="entry name" value="Rhodopsin 7-helix transmembrane proteins"/>
    <property type="match status" value="2"/>
</dbReference>
<dbReference type="Proteomes" id="UP000663865">
    <property type="component" value="Unassembled WGS sequence"/>
</dbReference>
<evidence type="ECO:0000256" key="6">
    <source>
        <dbReference type="ARBA" id="ARBA00023170"/>
    </source>
</evidence>
<evidence type="ECO:0000256" key="1">
    <source>
        <dbReference type="ARBA" id="ARBA00004141"/>
    </source>
</evidence>
<keyword evidence="7" id="KW-0807">Transducer</keyword>
<dbReference type="PROSITE" id="PS50262">
    <property type="entry name" value="G_PROTEIN_RECEP_F1_2"/>
    <property type="match status" value="1"/>
</dbReference>
<evidence type="ECO:0000256" key="5">
    <source>
        <dbReference type="ARBA" id="ARBA00023136"/>
    </source>
</evidence>
<feature type="transmembrane region" description="Helical" evidence="8">
    <location>
        <begin position="28"/>
        <end position="52"/>
    </location>
</feature>
<keyword evidence="2 8" id="KW-0812">Transmembrane</keyword>
<dbReference type="Proteomes" id="UP000663838">
    <property type="component" value="Unassembled WGS sequence"/>
</dbReference>
<dbReference type="PANTHER" id="PTHR24243:SF230">
    <property type="entry name" value="G-PROTEIN COUPLED RECEPTORS FAMILY 1 PROFILE DOMAIN-CONTAINING PROTEIN"/>
    <property type="match status" value="1"/>
</dbReference>
<feature type="domain" description="G-protein coupled receptors family 1 profile" evidence="9">
    <location>
        <begin position="44"/>
        <end position="432"/>
    </location>
</feature>
<comment type="subcellular location">
    <subcellularLocation>
        <location evidence="1">Membrane</location>
        <topology evidence="1">Multi-pass membrane protein</topology>
    </subcellularLocation>
</comment>
<proteinExistence type="predicted"/>
<feature type="transmembrane region" description="Helical" evidence="8">
    <location>
        <begin position="370"/>
        <end position="392"/>
    </location>
</feature>
<evidence type="ECO:0000256" key="2">
    <source>
        <dbReference type="ARBA" id="ARBA00022692"/>
    </source>
</evidence>
<dbReference type="EMBL" id="CAJNYV010002432">
    <property type="protein sequence ID" value="CAF3477588.1"/>
    <property type="molecule type" value="Genomic_DNA"/>
</dbReference>
<feature type="transmembrane region" description="Helical" evidence="8">
    <location>
        <begin position="91"/>
        <end position="110"/>
    </location>
</feature>
<dbReference type="PANTHER" id="PTHR24243">
    <property type="entry name" value="G-PROTEIN COUPLED RECEPTOR"/>
    <property type="match status" value="1"/>
</dbReference>
<dbReference type="Pfam" id="PF00001">
    <property type="entry name" value="7tm_1"/>
    <property type="match status" value="1"/>
</dbReference>
<evidence type="ECO:0000256" key="4">
    <source>
        <dbReference type="ARBA" id="ARBA00023040"/>
    </source>
</evidence>
<keyword evidence="5 8" id="KW-0472">Membrane</keyword>
<feature type="transmembrane region" description="Helical" evidence="8">
    <location>
        <begin position="144"/>
        <end position="169"/>
    </location>
</feature>
<dbReference type="InterPro" id="IPR017452">
    <property type="entry name" value="GPCR_Rhodpsn_7TM"/>
</dbReference>
<accession>A0A818FLG0</accession>
<evidence type="ECO:0000256" key="8">
    <source>
        <dbReference type="SAM" id="Phobius"/>
    </source>
</evidence>
<evidence type="ECO:0000256" key="7">
    <source>
        <dbReference type="ARBA" id="ARBA00023224"/>
    </source>
</evidence>
<dbReference type="GO" id="GO:0005886">
    <property type="term" value="C:plasma membrane"/>
    <property type="evidence" value="ECO:0007669"/>
    <property type="project" value="TreeGrafter"/>
</dbReference>
<protein>
    <recommendedName>
        <fullName evidence="9">G-protein coupled receptors family 1 profile domain-containing protein</fullName>
    </recommendedName>
</protein>
<feature type="transmembrane region" description="Helical" evidence="8">
    <location>
        <begin position="413"/>
        <end position="434"/>
    </location>
</feature>
<dbReference type="InterPro" id="IPR000276">
    <property type="entry name" value="GPCR_Rhodpsn"/>
</dbReference>
<evidence type="ECO:0000313" key="12">
    <source>
        <dbReference type="Proteomes" id="UP000663865"/>
    </source>
</evidence>
<evidence type="ECO:0000313" key="11">
    <source>
        <dbReference type="EMBL" id="CAF4569485.1"/>
    </source>
</evidence>
<evidence type="ECO:0000313" key="10">
    <source>
        <dbReference type="EMBL" id="CAF3477588.1"/>
    </source>
</evidence>
<dbReference type="AlphaFoldDB" id="A0A818FLG0"/>
<keyword evidence="4" id="KW-0297">G-protein coupled receptor</keyword>
<keyword evidence="3 8" id="KW-1133">Transmembrane helix</keyword>
<keyword evidence="6" id="KW-0675">Receptor</keyword>